<evidence type="ECO:0000313" key="3">
    <source>
        <dbReference type="EMBL" id="CAD6197916.1"/>
    </source>
</evidence>
<feature type="domain" description="C-type lectin" evidence="2">
    <location>
        <begin position="60"/>
        <end position="202"/>
    </location>
</feature>
<reference evidence="3" key="1">
    <citation type="submission" date="2020-10" db="EMBL/GenBank/DDBJ databases">
        <authorList>
            <person name="Kikuchi T."/>
        </authorList>
    </citation>
    <scope>NUCLEOTIDE SEQUENCE</scope>
    <source>
        <strain evidence="3">NKZ352</strain>
    </source>
</reference>
<dbReference type="EMBL" id="CAJGYM010000109">
    <property type="protein sequence ID" value="CAD6197916.1"/>
    <property type="molecule type" value="Genomic_DNA"/>
</dbReference>
<organism evidence="3 4">
    <name type="scientific">Caenorhabditis auriculariae</name>
    <dbReference type="NCBI Taxonomy" id="2777116"/>
    <lineage>
        <taxon>Eukaryota</taxon>
        <taxon>Metazoa</taxon>
        <taxon>Ecdysozoa</taxon>
        <taxon>Nematoda</taxon>
        <taxon>Chromadorea</taxon>
        <taxon>Rhabditida</taxon>
        <taxon>Rhabditina</taxon>
        <taxon>Rhabditomorpha</taxon>
        <taxon>Rhabditoidea</taxon>
        <taxon>Rhabditidae</taxon>
        <taxon>Peloderinae</taxon>
        <taxon>Caenorhabditis</taxon>
    </lineage>
</organism>
<name>A0A8S1HPH2_9PELO</name>
<dbReference type="CDD" id="cd00037">
    <property type="entry name" value="CLECT"/>
    <property type="match status" value="1"/>
</dbReference>
<accession>A0A8S1HPH2</accession>
<protein>
    <recommendedName>
        <fullName evidence="2">C-type lectin domain-containing protein</fullName>
    </recommendedName>
</protein>
<dbReference type="SMART" id="SM00034">
    <property type="entry name" value="CLECT"/>
    <property type="match status" value="1"/>
</dbReference>
<dbReference type="SUPFAM" id="SSF56436">
    <property type="entry name" value="C-type lectin-like"/>
    <property type="match status" value="1"/>
</dbReference>
<dbReference type="InterPro" id="IPR016187">
    <property type="entry name" value="CTDL_fold"/>
</dbReference>
<keyword evidence="4" id="KW-1185">Reference proteome</keyword>
<comment type="caution">
    <text evidence="3">The sequence shown here is derived from an EMBL/GenBank/DDBJ whole genome shotgun (WGS) entry which is preliminary data.</text>
</comment>
<dbReference type="InterPro" id="IPR001304">
    <property type="entry name" value="C-type_lectin-like"/>
</dbReference>
<feature type="region of interest" description="Disordered" evidence="1">
    <location>
        <begin position="225"/>
        <end position="268"/>
    </location>
</feature>
<sequence>MKLCIFSFIKRAFDLEQHINVPDDLSFFLCLPATLIAKSADGQKLVCPDKTWKMFERTGNRLWCIQYNDGNVNRAAAEKVCREHGGTLTGFENEEEFVYIRDTALKEFKKFNLPKGGGYWLDGIRSPNCYGPDNNGCNRLTAFQWSNNLTQGTFAFTKWSDLFWEPNNGVVDGEYENCLQGLLTYEAPHLNGAINDFQCSRKDTATDVLPYYTIYGFFCGTSAGPPKLENPNKSATNDCSTEEEPDCEEEEAEDCSPEEEKKTHSRGA</sequence>
<dbReference type="OrthoDB" id="6727623at2759"/>
<feature type="compositionally biased region" description="Acidic residues" evidence="1">
    <location>
        <begin position="240"/>
        <end position="257"/>
    </location>
</feature>
<dbReference type="Gene3D" id="3.10.100.10">
    <property type="entry name" value="Mannose-Binding Protein A, subunit A"/>
    <property type="match status" value="1"/>
</dbReference>
<dbReference type="AlphaFoldDB" id="A0A8S1HPH2"/>
<dbReference type="InterPro" id="IPR016186">
    <property type="entry name" value="C-type_lectin-like/link_sf"/>
</dbReference>
<evidence type="ECO:0000259" key="2">
    <source>
        <dbReference type="PROSITE" id="PS50041"/>
    </source>
</evidence>
<evidence type="ECO:0000313" key="4">
    <source>
        <dbReference type="Proteomes" id="UP000835052"/>
    </source>
</evidence>
<gene>
    <name evidence="3" type="ORF">CAUJ_LOCUS13823</name>
</gene>
<dbReference type="Proteomes" id="UP000835052">
    <property type="component" value="Unassembled WGS sequence"/>
</dbReference>
<dbReference type="PANTHER" id="PTHR23124">
    <property type="entry name" value="C-TYPE LECTIN DOMAIN-CONTAINING PROTEIN-RELATED-RELATED"/>
    <property type="match status" value="1"/>
</dbReference>
<evidence type="ECO:0000256" key="1">
    <source>
        <dbReference type="SAM" id="MobiDB-lite"/>
    </source>
</evidence>
<proteinExistence type="predicted"/>
<dbReference type="PROSITE" id="PS50041">
    <property type="entry name" value="C_TYPE_LECTIN_2"/>
    <property type="match status" value="1"/>
</dbReference>